<evidence type="ECO:0000313" key="5">
    <source>
        <dbReference type="Proteomes" id="UP000247807"/>
    </source>
</evidence>
<comment type="similarity">
    <text evidence="1">Belongs to the NmrA-type oxidoreductase family.</text>
</comment>
<protein>
    <submittedName>
        <fullName evidence="4">NmrA/HSCARG family protein</fullName>
    </submittedName>
</protein>
<evidence type="ECO:0000259" key="3">
    <source>
        <dbReference type="Pfam" id="PF05368"/>
    </source>
</evidence>
<dbReference type="InterPro" id="IPR051164">
    <property type="entry name" value="NmrA-like_oxidored"/>
</dbReference>
<gene>
    <name evidence="4" type="ORF">DNJ73_05240</name>
</gene>
<dbReference type="RefSeq" id="WP_158466637.1">
    <property type="nucleotide sequence ID" value="NZ_QJUE01000002.1"/>
</dbReference>
<dbReference type="AlphaFoldDB" id="A0A318R6G8"/>
<feature type="domain" description="NmrA-like" evidence="3">
    <location>
        <begin position="15"/>
        <end position="296"/>
    </location>
</feature>
<evidence type="ECO:0000256" key="2">
    <source>
        <dbReference type="ARBA" id="ARBA00022857"/>
    </source>
</evidence>
<dbReference type="Gene3D" id="3.90.25.10">
    <property type="entry name" value="UDP-galactose 4-epimerase, domain 1"/>
    <property type="match status" value="1"/>
</dbReference>
<evidence type="ECO:0000313" key="4">
    <source>
        <dbReference type="EMBL" id="PYE03142.1"/>
    </source>
</evidence>
<dbReference type="InterPro" id="IPR008030">
    <property type="entry name" value="NmrA-like"/>
</dbReference>
<dbReference type="Pfam" id="PF05368">
    <property type="entry name" value="NmrA"/>
    <property type="match status" value="1"/>
</dbReference>
<comment type="caution">
    <text evidence="4">The sequence shown here is derived from an EMBL/GenBank/DDBJ whole genome shotgun (WGS) entry which is preliminary data.</text>
</comment>
<evidence type="ECO:0000256" key="1">
    <source>
        <dbReference type="ARBA" id="ARBA00006328"/>
    </source>
</evidence>
<dbReference type="SUPFAM" id="SSF51735">
    <property type="entry name" value="NAD(P)-binding Rossmann-fold domains"/>
    <property type="match status" value="1"/>
</dbReference>
<dbReference type="EMBL" id="QJUE01000002">
    <property type="protein sequence ID" value="PYE03142.1"/>
    <property type="molecule type" value="Genomic_DNA"/>
</dbReference>
<dbReference type="Proteomes" id="UP000247807">
    <property type="component" value="Unassembled WGS sequence"/>
</dbReference>
<dbReference type="CDD" id="cd05251">
    <property type="entry name" value="NmrA_like_SDR_a"/>
    <property type="match status" value="1"/>
</dbReference>
<dbReference type="Gene3D" id="3.40.50.720">
    <property type="entry name" value="NAD(P)-binding Rossmann-like Domain"/>
    <property type="match status" value="1"/>
</dbReference>
<dbReference type="PANTHER" id="PTHR42748">
    <property type="entry name" value="NITROGEN METABOLITE REPRESSION PROTEIN NMRA FAMILY MEMBER"/>
    <property type="match status" value="1"/>
</dbReference>
<dbReference type="OrthoDB" id="9794300at2"/>
<dbReference type="PANTHER" id="PTHR42748:SF7">
    <property type="entry name" value="NMRA LIKE REDOX SENSOR 1-RELATED"/>
    <property type="match status" value="1"/>
</dbReference>
<sequence>MLDQKVINASDIKEKPLVAVTMATSRQGVGVVKELSKENKYQIRAITRNIKSAMAIELSRLKNVELVKGDLMDPESLNKAFNGVNAIFGNTTPTKGWKIFRGSIVREYEIQQGLNLVNQVKIAHEQGKLNHFIFSSISKSKDPLKNDPAPGHFTSKWDIEEYIKKMGLRKITTVLRPVSYFENFENKLPGYSISKNIFPGIVGKNFKWQTIAVEDIGKWVRGVLSKSDEYKDQDINIAGEELTGLEMAMTLQRIVSSQGIKTNYLMLPRLVIKLLEYDIGVMADWIERSGYGADMNKLKKLQKELNIVPTSLEAWLKSKLENENKNIKPWLSQWKASQWKLQLDKQ</sequence>
<accession>A0A318R6G8</accession>
<dbReference type="InterPro" id="IPR036291">
    <property type="entry name" value="NAD(P)-bd_dom_sf"/>
</dbReference>
<name>A0A318R6G8_PROMR</name>
<proteinExistence type="inferred from homology"/>
<keyword evidence="2" id="KW-0521">NADP</keyword>
<reference evidence="4 5" key="1">
    <citation type="journal article" date="2018" name="Appl. Environ. Microbiol.">
        <title>Genome rearrangement shapes Prochlorococcus ecological adaptation.</title>
        <authorList>
            <person name="Yan W."/>
            <person name="Wei S."/>
            <person name="Wang Q."/>
            <person name="Xiao X."/>
            <person name="Zeng Q."/>
            <person name="Jiao N."/>
            <person name="Zhang R."/>
        </authorList>
    </citation>
    <scope>NUCLEOTIDE SEQUENCE [LARGE SCALE GENOMIC DNA]</scope>
    <source>
        <strain evidence="4 5">XMU1408</strain>
    </source>
</reference>
<organism evidence="4 5">
    <name type="scientific">Prochlorococcus marinus XMU1408</name>
    <dbReference type="NCBI Taxonomy" id="2213228"/>
    <lineage>
        <taxon>Bacteria</taxon>
        <taxon>Bacillati</taxon>
        <taxon>Cyanobacteriota</taxon>
        <taxon>Cyanophyceae</taxon>
        <taxon>Synechococcales</taxon>
        <taxon>Prochlorococcaceae</taxon>
        <taxon>Prochlorococcus</taxon>
    </lineage>
</organism>